<evidence type="ECO:0000256" key="1">
    <source>
        <dbReference type="SAM" id="MobiDB-lite"/>
    </source>
</evidence>
<sequence>MARKPPAPRTRTSNPRPSDPTTAYATDAVAGRIVAGEHHIAAAERHLKDLRDGRARGLHWRPELAARAIGFPPAVLSVTAGAHEGRPFNLLPWQLFCTGNLFGWRKDSGRMRFRSAWVETGKGQAKSPWMAATGLYMGGWHGVKRAEVYAIGQDRATANVLFRDAVAMCRAKIPGGEEDEHDSLLTRGDVVIRGELDNAWKIEFPESGSKFQTLANGEAISGPRPTLVAADEIHEFKSNSSIETWKRAIAKMPGDALMLLGTNTPASTQIVGTDYSEFYQKVATGEVLDDEAFAFIARVDKADRENVFDNESCWPKALPALGVTFPVENIRGEVNTARVLLSTAFSVKRLYFGIPIGSTDFWISEEAWSAVQNPVDPAAFKGRKCHLSLDLSDKNDLTALSAAWGQDDGRLAVKTWYWTTQSGLKERALADNAKYVEWDADPLVDFTAVPGAVIDKTFVAEQVKTLCAEHDVQFLAFDSAGMADFIAACEAIGFAVWKYEGPDKPEGQGLKLVAHGQGKRIVFEDRALCMPRSVEKLEDRILAGTIDIDNSPVTYMCAGNAFLDADGQGNRAFDKKRSRGRIDGLVTIAMAAGAADNDFDGTPVSPWDDPAYKYQVA</sequence>
<feature type="region of interest" description="Disordered" evidence="1">
    <location>
        <begin position="1"/>
        <end position="23"/>
    </location>
</feature>
<evidence type="ECO:0000313" key="5">
    <source>
        <dbReference type="Proteomes" id="UP001642900"/>
    </source>
</evidence>
<dbReference type="InterPro" id="IPR027417">
    <property type="entry name" value="P-loop_NTPase"/>
</dbReference>
<dbReference type="InterPro" id="IPR046461">
    <property type="entry name" value="TerL_ATPase"/>
</dbReference>
<dbReference type="PANTHER" id="PTHR41287">
    <property type="match status" value="1"/>
</dbReference>
<proteinExistence type="predicted"/>
<dbReference type="Pfam" id="PF03354">
    <property type="entry name" value="TerL_ATPase"/>
    <property type="match status" value="1"/>
</dbReference>
<dbReference type="PANTHER" id="PTHR41287:SF1">
    <property type="entry name" value="PROTEIN YMFN"/>
    <property type="match status" value="1"/>
</dbReference>
<keyword evidence="5" id="KW-1185">Reference proteome</keyword>
<dbReference type="InterPro" id="IPR046462">
    <property type="entry name" value="TerL_nuclease"/>
</dbReference>
<evidence type="ECO:0000313" key="4">
    <source>
        <dbReference type="EMBL" id="NGO51623.1"/>
    </source>
</evidence>
<organism evidence="4 5">
    <name type="scientific">Allomesorhizobium camelthorni</name>
    <dbReference type="NCBI Taxonomy" id="475069"/>
    <lineage>
        <taxon>Bacteria</taxon>
        <taxon>Pseudomonadati</taxon>
        <taxon>Pseudomonadota</taxon>
        <taxon>Alphaproteobacteria</taxon>
        <taxon>Hyphomicrobiales</taxon>
        <taxon>Phyllobacteriaceae</taxon>
        <taxon>Allomesorhizobium</taxon>
    </lineage>
</organism>
<dbReference type="InterPro" id="IPR005021">
    <property type="entry name" value="Terminase_largesu-like"/>
</dbReference>
<dbReference type="Gene3D" id="3.40.50.300">
    <property type="entry name" value="P-loop containing nucleotide triphosphate hydrolases"/>
    <property type="match status" value="1"/>
</dbReference>
<name>A0A6G4WBN8_9HYPH</name>
<dbReference type="EMBL" id="JAAKZF010000010">
    <property type="protein sequence ID" value="NGO51623.1"/>
    <property type="molecule type" value="Genomic_DNA"/>
</dbReference>
<reference evidence="4 5" key="1">
    <citation type="submission" date="2020-02" db="EMBL/GenBank/DDBJ databases">
        <title>Genome sequence of strain CCNWXJ40-4.</title>
        <authorList>
            <person name="Gao J."/>
            <person name="Sun J."/>
        </authorList>
    </citation>
    <scope>NUCLEOTIDE SEQUENCE [LARGE SCALE GENOMIC DNA]</scope>
    <source>
        <strain evidence="4 5">CCNWXJ 40-4</strain>
    </source>
</reference>
<dbReference type="RefSeq" id="WP_165027331.1">
    <property type="nucleotide sequence ID" value="NZ_JAAKZF010000010.1"/>
</dbReference>
<dbReference type="GO" id="GO:0004519">
    <property type="term" value="F:endonuclease activity"/>
    <property type="evidence" value="ECO:0007669"/>
    <property type="project" value="InterPro"/>
</dbReference>
<accession>A0A6G4WBN8</accession>
<comment type="caution">
    <text evidence="4">The sequence shown here is derived from an EMBL/GenBank/DDBJ whole genome shotgun (WGS) entry which is preliminary data.</text>
</comment>
<evidence type="ECO:0000259" key="2">
    <source>
        <dbReference type="Pfam" id="PF03354"/>
    </source>
</evidence>
<evidence type="ECO:0000259" key="3">
    <source>
        <dbReference type="Pfam" id="PF20441"/>
    </source>
</evidence>
<feature type="domain" description="Terminase large subunit-like ATPase" evidence="2">
    <location>
        <begin position="92"/>
        <end position="263"/>
    </location>
</feature>
<dbReference type="AlphaFoldDB" id="A0A6G4WBN8"/>
<dbReference type="Proteomes" id="UP001642900">
    <property type="component" value="Unassembled WGS sequence"/>
</dbReference>
<gene>
    <name evidence="4" type="ORF">G6N73_10605</name>
</gene>
<feature type="compositionally biased region" description="Polar residues" evidence="1">
    <location>
        <begin position="10"/>
        <end position="23"/>
    </location>
</feature>
<feature type="domain" description="Terminase large subunit-like endonuclease" evidence="3">
    <location>
        <begin position="287"/>
        <end position="490"/>
    </location>
</feature>
<dbReference type="Pfam" id="PF20441">
    <property type="entry name" value="TerL_nuclease"/>
    <property type="match status" value="1"/>
</dbReference>
<protein>
    <submittedName>
        <fullName evidence="4">Terminase</fullName>
    </submittedName>
</protein>